<gene>
    <name evidence="2" type="ORF">EZS28_048020</name>
</gene>
<organism evidence="2 3">
    <name type="scientific">Streblomastix strix</name>
    <dbReference type="NCBI Taxonomy" id="222440"/>
    <lineage>
        <taxon>Eukaryota</taxon>
        <taxon>Metamonada</taxon>
        <taxon>Preaxostyla</taxon>
        <taxon>Oxymonadida</taxon>
        <taxon>Streblomastigidae</taxon>
        <taxon>Streblomastix</taxon>
    </lineage>
</organism>
<dbReference type="Proteomes" id="UP000324800">
    <property type="component" value="Unassembled WGS sequence"/>
</dbReference>
<name>A0A5J4TFA2_9EUKA</name>
<evidence type="ECO:0000313" key="3">
    <source>
        <dbReference type="Proteomes" id="UP000324800"/>
    </source>
</evidence>
<feature type="non-terminal residue" evidence="2">
    <location>
        <position position="207"/>
    </location>
</feature>
<accession>A0A5J4TFA2</accession>
<reference evidence="2 3" key="1">
    <citation type="submission" date="2019-03" db="EMBL/GenBank/DDBJ databases">
        <title>Single cell metagenomics reveals metabolic interactions within the superorganism composed of flagellate Streblomastix strix and complex community of Bacteroidetes bacteria on its surface.</title>
        <authorList>
            <person name="Treitli S.C."/>
            <person name="Kolisko M."/>
            <person name="Husnik F."/>
            <person name="Keeling P."/>
            <person name="Hampl V."/>
        </authorList>
    </citation>
    <scope>NUCLEOTIDE SEQUENCE [LARGE SCALE GENOMIC DNA]</scope>
    <source>
        <strain evidence="2">ST1C</strain>
    </source>
</reference>
<dbReference type="EMBL" id="SNRW01032947">
    <property type="protein sequence ID" value="KAA6356453.1"/>
    <property type="molecule type" value="Genomic_DNA"/>
</dbReference>
<feature type="coiled-coil region" evidence="1">
    <location>
        <begin position="54"/>
        <end position="81"/>
    </location>
</feature>
<proteinExistence type="predicted"/>
<comment type="caution">
    <text evidence="2">The sequence shown here is derived from an EMBL/GenBank/DDBJ whole genome shotgun (WGS) entry which is preliminary data.</text>
</comment>
<dbReference type="AlphaFoldDB" id="A0A5J4TFA2"/>
<evidence type="ECO:0000256" key="1">
    <source>
        <dbReference type="SAM" id="Coils"/>
    </source>
</evidence>
<evidence type="ECO:0000313" key="2">
    <source>
        <dbReference type="EMBL" id="KAA6356453.1"/>
    </source>
</evidence>
<protein>
    <submittedName>
        <fullName evidence="2">Uncharacterized protein</fullName>
    </submittedName>
</protein>
<sequence>MLQKQFEILNWGKSIPIYSQIKTLSGDYNYNVACVQYQISNTIFHPPHKGQNSLFELIREVQHWQNQIRKANQDIESQKQTTFEALFQQEPIILMQLHPYKPPSKGGKPSLWEDPRLEDIQSHVEKIRSLPINFPPEGEFQFINIFGSSLPTLQHLVLLHITTVKHLAEYCEYMSHGHDAFRTRRGIKKLIDSTQKRQISPPPFHRT</sequence>
<keyword evidence="1" id="KW-0175">Coiled coil</keyword>